<name>A0A9X4LEX1_9BURK</name>
<comment type="caution">
    <text evidence="2">The sequence shown here is derived from an EMBL/GenBank/DDBJ whole genome shotgun (WGS) entry which is preliminary data.</text>
</comment>
<dbReference type="AlphaFoldDB" id="A0A9X4LEX1"/>
<gene>
    <name evidence="2" type="ORF">EXJ73_02285</name>
</gene>
<evidence type="ECO:0008006" key="4">
    <source>
        <dbReference type="Google" id="ProtNLM"/>
    </source>
</evidence>
<dbReference type="Proteomes" id="UP001152766">
    <property type="component" value="Unassembled WGS sequence"/>
</dbReference>
<evidence type="ECO:0000256" key="1">
    <source>
        <dbReference type="SAM" id="MobiDB-lite"/>
    </source>
</evidence>
<proteinExistence type="predicted"/>
<organism evidence="2 3">
    <name type="scientific">Pelomonas aquatica</name>
    <dbReference type="NCBI Taxonomy" id="431058"/>
    <lineage>
        <taxon>Bacteria</taxon>
        <taxon>Pseudomonadati</taxon>
        <taxon>Pseudomonadota</taxon>
        <taxon>Betaproteobacteria</taxon>
        <taxon>Burkholderiales</taxon>
        <taxon>Sphaerotilaceae</taxon>
        <taxon>Roseateles</taxon>
    </lineage>
</organism>
<accession>A0A9X4LEX1</accession>
<sequence length="104" mass="11208">MESIIQILKLNDLKSGVSRKTGNPYEMQDAECLLLKEDGSIDQVGVLQVPKSLRDKALPGVYTGSFALHSNFASRRIEAVLTDLTPVPPGTYGTPKAPNPAKQA</sequence>
<evidence type="ECO:0000313" key="2">
    <source>
        <dbReference type="EMBL" id="MDG0861302.1"/>
    </source>
</evidence>
<dbReference type="EMBL" id="SGUG01000003">
    <property type="protein sequence ID" value="MDG0861302.1"/>
    <property type="molecule type" value="Genomic_DNA"/>
</dbReference>
<dbReference type="RefSeq" id="WP_268147013.1">
    <property type="nucleotide sequence ID" value="NZ_JAPPUW010000002.1"/>
</dbReference>
<reference evidence="2" key="1">
    <citation type="submission" date="2019-02" db="EMBL/GenBank/DDBJ databases">
        <title>Draft genome of the type strain Pelomonas aquatica CCUG 52575T.</title>
        <authorList>
            <person name="Gomila M."/>
            <person name="Lalucat J."/>
        </authorList>
    </citation>
    <scope>NUCLEOTIDE SEQUENCE</scope>
    <source>
        <strain evidence="2">CCUG 52575</strain>
    </source>
</reference>
<protein>
    <recommendedName>
        <fullName evidence="4">Cellulose synthase</fullName>
    </recommendedName>
</protein>
<evidence type="ECO:0000313" key="3">
    <source>
        <dbReference type="Proteomes" id="UP001152766"/>
    </source>
</evidence>
<keyword evidence="3" id="KW-1185">Reference proteome</keyword>
<feature type="region of interest" description="Disordered" evidence="1">
    <location>
        <begin position="85"/>
        <end position="104"/>
    </location>
</feature>